<dbReference type="InterPro" id="IPR003439">
    <property type="entry name" value="ABC_transporter-like_ATP-bd"/>
</dbReference>
<accession>A0A8J7WKS4</accession>
<comment type="similarity">
    <text evidence="1">Belongs to the ABC transporter superfamily.</text>
</comment>
<keyword evidence="2" id="KW-0813">Transport</keyword>
<dbReference type="InterPro" id="IPR052156">
    <property type="entry name" value="BCAA_Transport_ATP-bd_LivF"/>
</dbReference>
<evidence type="ECO:0000313" key="8">
    <source>
        <dbReference type="Proteomes" id="UP000677913"/>
    </source>
</evidence>
<dbReference type="EMBL" id="JAGSXH010000014">
    <property type="protein sequence ID" value="MBS2962675.1"/>
    <property type="molecule type" value="Genomic_DNA"/>
</dbReference>
<protein>
    <submittedName>
        <fullName evidence="7">ABC transporter ATP-binding protein</fullName>
    </submittedName>
</protein>
<dbReference type="AlphaFoldDB" id="A0A8J7WKS4"/>
<dbReference type="PANTHER" id="PTHR43820:SF2">
    <property type="entry name" value="ABC TRANSPORTER ATP-BINDING PROTEIN"/>
    <property type="match status" value="1"/>
</dbReference>
<evidence type="ECO:0000313" key="7">
    <source>
        <dbReference type="EMBL" id="MBS2962675.1"/>
    </source>
</evidence>
<dbReference type="InterPro" id="IPR017871">
    <property type="entry name" value="ABC_transporter-like_CS"/>
</dbReference>
<dbReference type="Pfam" id="PF00005">
    <property type="entry name" value="ABC_tran"/>
    <property type="match status" value="1"/>
</dbReference>
<dbReference type="GO" id="GO:0005524">
    <property type="term" value="F:ATP binding"/>
    <property type="evidence" value="ECO:0007669"/>
    <property type="project" value="UniProtKB-KW"/>
</dbReference>
<keyword evidence="3" id="KW-0547">Nucleotide-binding</keyword>
<name>A0A8J7WKS4_9ACTN</name>
<dbReference type="PANTHER" id="PTHR43820">
    <property type="entry name" value="HIGH-AFFINITY BRANCHED-CHAIN AMINO ACID TRANSPORT ATP-BINDING PROTEIN LIVF"/>
    <property type="match status" value="1"/>
</dbReference>
<gene>
    <name evidence="7" type="ORF">KGA66_06435</name>
</gene>
<keyword evidence="5" id="KW-0029">Amino-acid transport</keyword>
<dbReference type="Proteomes" id="UP000677913">
    <property type="component" value="Unassembled WGS sequence"/>
</dbReference>
<evidence type="ECO:0000256" key="5">
    <source>
        <dbReference type="ARBA" id="ARBA00022970"/>
    </source>
</evidence>
<dbReference type="SMART" id="SM00382">
    <property type="entry name" value="AAA"/>
    <property type="match status" value="1"/>
</dbReference>
<feature type="domain" description="ABC transporter" evidence="6">
    <location>
        <begin position="11"/>
        <end position="236"/>
    </location>
</feature>
<dbReference type="InterPro" id="IPR003593">
    <property type="entry name" value="AAA+_ATPase"/>
</dbReference>
<evidence type="ECO:0000256" key="1">
    <source>
        <dbReference type="ARBA" id="ARBA00005417"/>
    </source>
</evidence>
<evidence type="ECO:0000259" key="6">
    <source>
        <dbReference type="PROSITE" id="PS50893"/>
    </source>
</evidence>
<dbReference type="CDD" id="cd03224">
    <property type="entry name" value="ABC_TM1139_LivF_branched"/>
    <property type="match status" value="1"/>
</dbReference>
<dbReference type="GO" id="GO:0015807">
    <property type="term" value="P:L-amino acid transport"/>
    <property type="evidence" value="ECO:0007669"/>
    <property type="project" value="TreeGrafter"/>
</dbReference>
<dbReference type="PROSITE" id="PS00211">
    <property type="entry name" value="ABC_TRANSPORTER_1"/>
    <property type="match status" value="1"/>
</dbReference>
<keyword evidence="4 7" id="KW-0067">ATP-binding</keyword>
<dbReference type="RefSeq" id="WP_211465683.1">
    <property type="nucleotide sequence ID" value="NZ_JAGSXH010000014.1"/>
</dbReference>
<dbReference type="Gene3D" id="3.40.50.300">
    <property type="entry name" value="P-loop containing nucleotide triphosphate hydrolases"/>
    <property type="match status" value="1"/>
</dbReference>
<dbReference type="InterPro" id="IPR027417">
    <property type="entry name" value="P-loop_NTPase"/>
</dbReference>
<evidence type="ECO:0000256" key="3">
    <source>
        <dbReference type="ARBA" id="ARBA00022741"/>
    </source>
</evidence>
<organism evidence="7 8">
    <name type="scientific">Actinocrinis puniceicyclus</name>
    <dbReference type="NCBI Taxonomy" id="977794"/>
    <lineage>
        <taxon>Bacteria</taxon>
        <taxon>Bacillati</taxon>
        <taxon>Actinomycetota</taxon>
        <taxon>Actinomycetes</taxon>
        <taxon>Catenulisporales</taxon>
        <taxon>Actinospicaceae</taxon>
        <taxon>Actinocrinis</taxon>
    </lineage>
</organism>
<keyword evidence="8" id="KW-1185">Reference proteome</keyword>
<reference evidence="7" key="1">
    <citation type="submission" date="2021-04" db="EMBL/GenBank/DDBJ databases">
        <title>Genome based classification of Actinospica acidithermotolerans sp. nov., an actinobacterium isolated from an Indonesian hot spring.</title>
        <authorList>
            <person name="Kusuma A.B."/>
            <person name="Putra K.E."/>
            <person name="Nafisah S."/>
            <person name="Loh J."/>
            <person name="Nouioui I."/>
            <person name="Goodfellow M."/>
        </authorList>
    </citation>
    <scope>NUCLEOTIDE SEQUENCE</scope>
    <source>
        <strain evidence="7">DSM 45618</strain>
    </source>
</reference>
<dbReference type="SUPFAM" id="SSF52540">
    <property type="entry name" value="P-loop containing nucleoside triphosphate hydrolases"/>
    <property type="match status" value="1"/>
</dbReference>
<sequence>MREVPAAEPILRVSDLTVTLGGSAILRGVTFDVAATGVTALLGRNGVGKTTTVKSVLGLHPAGGAIRFAGRDIKTLATHRIARLGIGYVPEDRAVFAALTVEENLRLAETARRPHRYDLVYELFPVLRERARQRAGTLSGGEQQMLALGRVLLGPSRLLLIDEPTKGLSPKYAGQVAAALKLVAREVPILLVEQNLAVVRRMARDAVVLDMGRVVHVGDARALLADPDLTNRLLGVSGPRTRDVNGSAR</sequence>
<comment type="caution">
    <text evidence="7">The sequence shown here is derived from an EMBL/GenBank/DDBJ whole genome shotgun (WGS) entry which is preliminary data.</text>
</comment>
<dbReference type="GO" id="GO:0015658">
    <property type="term" value="F:branched-chain amino acid transmembrane transporter activity"/>
    <property type="evidence" value="ECO:0007669"/>
    <property type="project" value="TreeGrafter"/>
</dbReference>
<proteinExistence type="inferred from homology"/>
<dbReference type="GO" id="GO:0016887">
    <property type="term" value="F:ATP hydrolysis activity"/>
    <property type="evidence" value="ECO:0007669"/>
    <property type="project" value="InterPro"/>
</dbReference>
<evidence type="ECO:0000256" key="4">
    <source>
        <dbReference type="ARBA" id="ARBA00022840"/>
    </source>
</evidence>
<evidence type="ECO:0000256" key="2">
    <source>
        <dbReference type="ARBA" id="ARBA00022448"/>
    </source>
</evidence>
<dbReference type="PROSITE" id="PS50893">
    <property type="entry name" value="ABC_TRANSPORTER_2"/>
    <property type="match status" value="1"/>
</dbReference>